<keyword evidence="3" id="KW-1185">Reference proteome</keyword>
<evidence type="ECO:0000313" key="2">
    <source>
        <dbReference type="EMBL" id="RKP40050.1"/>
    </source>
</evidence>
<evidence type="ECO:0008006" key="4">
    <source>
        <dbReference type="Google" id="ProtNLM"/>
    </source>
</evidence>
<proteinExistence type="predicted"/>
<protein>
    <recommendedName>
        <fullName evidence="4">RGS domain-containing protein</fullName>
    </recommendedName>
</protein>
<feature type="transmembrane region" description="Helical" evidence="1">
    <location>
        <begin position="22"/>
        <end position="47"/>
    </location>
</feature>
<dbReference type="Gene3D" id="1.10.167.10">
    <property type="entry name" value="Regulator of G-protein Signalling 4, domain 2"/>
    <property type="match status" value="1"/>
</dbReference>
<dbReference type="Proteomes" id="UP000268162">
    <property type="component" value="Unassembled WGS sequence"/>
</dbReference>
<sequence length="611" mass="68750">MAASPPTSYTGRPSELSPTEQWTILIVYNSLGVISALYIGITTYLFYRLGLNIREIQLRSRGLILLQSLSVLGWSLLASSFSGLYFIGYPCFIHWWGLNFCALLTSYAVAARALRYIYLVNFNHAKATTNYKAVATEPTRFPGAQDPSATSAALAIPETHTTPSPHRGFQVSVLNSPGDGRRVSAPAIQTRGFLGPFINRHHRFFRTDRGLIRVLLILGLVHFLYVFFVQIFSHNFTLIPLALDCNFTWEYSVTFVWIGLHTLVAFPILIYHLWGLSDPYGICRDLIFYSVWVSGSSVMFFLWELVPSRVGALFGRVMWIFLVVNVVHTSSVTMPVVKALREQRRRRYGLAGEWEKAPVGVGGDRNEAGQGEMMPHPESTFEPAFLRMLNSNEGLDTLRAWASDCFCIELVYFLEEYQELKLFLEGTFALPHSGKGELPRSSVFNESSPSFVAPKEGLNSLSLSSMTASHSFQSASAGLAFSNDSFSIHRSTTFYSLAEGMPIEQQYHLSRLSSSIRETWDLLDDSKTTDLIRTQYPVSAKAALKLAYLMFYQRFLDSMSDLRVHVSDRLLAGIGQEIMAGHFPITVFDDVYQDVLMLLYVDVYLKLRNAA</sequence>
<keyword evidence="1" id="KW-0812">Transmembrane</keyword>
<dbReference type="AlphaFoldDB" id="A0A4Q0A464"/>
<feature type="transmembrane region" description="Helical" evidence="1">
    <location>
        <begin position="93"/>
        <end position="114"/>
    </location>
</feature>
<name>A0A4Q0A464_9FUNG</name>
<dbReference type="STRING" id="215637.A0A4Q0A464"/>
<feature type="transmembrane region" description="Helical" evidence="1">
    <location>
        <begin position="286"/>
        <end position="306"/>
    </location>
</feature>
<dbReference type="SUPFAM" id="SSF48097">
    <property type="entry name" value="Regulator of G-protein signaling, RGS"/>
    <property type="match status" value="1"/>
</dbReference>
<evidence type="ECO:0000313" key="3">
    <source>
        <dbReference type="Proteomes" id="UP000268162"/>
    </source>
</evidence>
<feature type="transmembrane region" description="Helical" evidence="1">
    <location>
        <begin position="252"/>
        <end position="274"/>
    </location>
</feature>
<organism evidence="2 3">
    <name type="scientific">Dimargaris cristalligena</name>
    <dbReference type="NCBI Taxonomy" id="215637"/>
    <lineage>
        <taxon>Eukaryota</taxon>
        <taxon>Fungi</taxon>
        <taxon>Fungi incertae sedis</taxon>
        <taxon>Zoopagomycota</taxon>
        <taxon>Kickxellomycotina</taxon>
        <taxon>Dimargaritomycetes</taxon>
        <taxon>Dimargaritales</taxon>
        <taxon>Dimargaritaceae</taxon>
        <taxon>Dimargaris</taxon>
    </lineage>
</organism>
<evidence type="ECO:0000256" key="1">
    <source>
        <dbReference type="SAM" id="Phobius"/>
    </source>
</evidence>
<dbReference type="EMBL" id="ML002228">
    <property type="protein sequence ID" value="RKP40050.1"/>
    <property type="molecule type" value="Genomic_DNA"/>
</dbReference>
<feature type="transmembrane region" description="Helical" evidence="1">
    <location>
        <begin position="68"/>
        <end position="87"/>
    </location>
</feature>
<dbReference type="InterPro" id="IPR044926">
    <property type="entry name" value="RGS_subdomain_2"/>
</dbReference>
<accession>A0A4Q0A464</accession>
<dbReference type="OrthoDB" id="196547at2759"/>
<reference evidence="3" key="1">
    <citation type="journal article" date="2018" name="Nat. Microbiol.">
        <title>Leveraging single-cell genomics to expand the fungal tree of life.</title>
        <authorList>
            <person name="Ahrendt S.R."/>
            <person name="Quandt C.A."/>
            <person name="Ciobanu D."/>
            <person name="Clum A."/>
            <person name="Salamov A."/>
            <person name="Andreopoulos B."/>
            <person name="Cheng J.F."/>
            <person name="Woyke T."/>
            <person name="Pelin A."/>
            <person name="Henrissat B."/>
            <person name="Reynolds N.K."/>
            <person name="Benny G.L."/>
            <person name="Smith M.E."/>
            <person name="James T.Y."/>
            <person name="Grigoriev I.V."/>
        </authorList>
    </citation>
    <scope>NUCLEOTIDE SEQUENCE [LARGE SCALE GENOMIC DNA]</scope>
    <source>
        <strain evidence="3">RSA 468</strain>
    </source>
</reference>
<dbReference type="InterPro" id="IPR036305">
    <property type="entry name" value="RGS_sf"/>
</dbReference>
<feature type="transmembrane region" description="Helical" evidence="1">
    <location>
        <begin position="210"/>
        <end position="232"/>
    </location>
</feature>
<keyword evidence="1" id="KW-1133">Transmembrane helix</keyword>
<gene>
    <name evidence="2" type="ORF">BJ085DRAFT_30552</name>
</gene>
<feature type="transmembrane region" description="Helical" evidence="1">
    <location>
        <begin position="318"/>
        <end position="337"/>
    </location>
</feature>
<keyword evidence="1" id="KW-0472">Membrane</keyword>